<dbReference type="AlphaFoldDB" id="A0A9P3HEL6"/>
<evidence type="ECO:0000256" key="2">
    <source>
        <dbReference type="SAM" id="Phobius"/>
    </source>
</evidence>
<gene>
    <name evidence="4" type="ORF">EMPS_07270</name>
</gene>
<dbReference type="Proteomes" id="UP000827284">
    <property type="component" value="Unassembled WGS sequence"/>
</dbReference>
<dbReference type="Pfam" id="PF00086">
    <property type="entry name" value="Thyroglobulin_1"/>
    <property type="match status" value="1"/>
</dbReference>
<protein>
    <recommendedName>
        <fullName evidence="3">Thyroglobulin type-1 domain-containing protein</fullName>
    </recommendedName>
</protein>
<comment type="caution">
    <text evidence="4">The sequence shown here is derived from an EMBL/GenBank/DDBJ whole genome shotgun (WGS) entry which is preliminary data.</text>
</comment>
<name>A0A9P3HEL6_9FUNG</name>
<accession>A0A9P3HEL6</accession>
<dbReference type="PROSITE" id="PS51162">
    <property type="entry name" value="THYROGLOBULIN_1_2"/>
    <property type="match status" value="1"/>
</dbReference>
<keyword evidence="2" id="KW-0812">Transmembrane</keyword>
<dbReference type="EMBL" id="BQFW01000010">
    <property type="protein sequence ID" value="GJJ74912.1"/>
    <property type="molecule type" value="Genomic_DNA"/>
</dbReference>
<evidence type="ECO:0000259" key="3">
    <source>
        <dbReference type="PROSITE" id="PS51162"/>
    </source>
</evidence>
<reference evidence="4" key="1">
    <citation type="submission" date="2021-11" db="EMBL/GenBank/DDBJ databases">
        <authorList>
            <person name="Herlambang A."/>
            <person name="Guo Y."/>
            <person name="Takashima Y."/>
            <person name="Nishizawa T."/>
        </authorList>
    </citation>
    <scope>NUCLEOTIDE SEQUENCE</scope>
    <source>
        <strain evidence="4">E1425</strain>
    </source>
</reference>
<evidence type="ECO:0000256" key="1">
    <source>
        <dbReference type="ARBA" id="ARBA00023157"/>
    </source>
</evidence>
<dbReference type="Gene3D" id="4.10.800.10">
    <property type="entry name" value="Thyroglobulin type-1"/>
    <property type="match status" value="1"/>
</dbReference>
<evidence type="ECO:0000313" key="4">
    <source>
        <dbReference type="EMBL" id="GJJ74912.1"/>
    </source>
</evidence>
<evidence type="ECO:0000313" key="5">
    <source>
        <dbReference type="Proteomes" id="UP000827284"/>
    </source>
</evidence>
<dbReference type="InterPro" id="IPR036857">
    <property type="entry name" value="Thyroglobulin_1_sf"/>
</dbReference>
<dbReference type="InterPro" id="IPR000716">
    <property type="entry name" value="Thyroglobulin_1"/>
</dbReference>
<keyword evidence="5" id="KW-1185">Reference proteome</keyword>
<feature type="domain" description="Thyroglobulin type-1" evidence="3">
    <location>
        <begin position="96"/>
        <end position="161"/>
    </location>
</feature>
<keyword evidence="2" id="KW-0472">Membrane</keyword>
<dbReference type="SUPFAM" id="SSF57610">
    <property type="entry name" value="Thyroglobulin type-1 domain"/>
    <property type="match status" value="1"/>
</dbReference>
<proteinExistence type="predicted"/>
<reference evidence="4" key="2">
    <citation type="journal article" date="2022" name="Microbiol. Resour. Announc.">
        <title>Whole-Genome Sequence of Entomortierella parvispora E1425, a Mucoromycotan Fungus Associated with Burkholderiaceae-Related Endosymbiotic Bacteria.</title>
        <authorList>
            <person name="Herlambang A."/>
            <person name="Guo Y."/>
            <person name="Takashima Y."/>
            <person name="Narisawa K."/>
            <person name="Ohta H."/>
            <person name="Nishizawa T."/>
        </authorList>
    </citation>
    <scope>NUCLEOTIDE SEQUENCE</scope>
    <source>
        <strain evidence="4">E1425</strain>
    </source>
</reference>
<keyword evidence="1" id="KW-1015">Disulfide bond</keyword>
<keyword evidence="2" id="KW-1133">Transmembrane helix</keyword>
<feature type="transmembrane region" description="Helical" evidence="2">
    <location>
        <begin position="78"/>
        <end position="96"/>
    </location>
</feature>
<organism evidence="4 5">
    <name type="scientific">Entomortierella parvispora</name>
    <dbReference type="NCBI Taxonomy" id="205924"/>
    <lineage>
        <taxon>Eukaryota</taxon>
        <taxon>Fungi</taxon>
        <taxon>Fungi incertae sedis</taxon>
        <taxon>Mucoromycota</taxon>
        <taxon>Mortierellomycotina</taxon>
        <taxon>Mortierellomycetes</taxon>
        <taxon>Mortierellales</taxon>
        <taxon>Mortierellaceae</taxon>
        <taxon>Entomortierella</taxon>
    </lineage>
</organism>
<sequence length="166" mass="18034">MTPHGYAESSPVSFLKPTIGTPLDWSSVTLPASAVPIANPHVIYSTFATQHPHPRTASYKNHPSSLSIISMMLQNKNTTGFIAALLLGFALVANAATQCQLKRSLTINSSRGFVYECTANGEYAHVQCGQISYTGPYLCWCSTRDGVKQTPVIQDVTTLDCSQYPY</sequence>